<sequence>MTAHTATLSVSYGSPDRARRVAASLDPEVGGVDDDRASARVAREGNTVEVTVEAADLTALRAGTTSWSRLLTVAERVTAAGAQRF</sequence>
<protein>
    <submittedName>
        <fullName evidence="2">KEOPS complex subunit Pcc1</fullName>
    </submittedName>
</protein>
<evidence type="ECO:0000313" key="3">
    <source>
        <dbReference type="Proteomes" id="UP001597111"/>
    </source>
</evidence>
<dbReference type="Proteomes" id="UP001597111">
    <property type="component" value="Unassembled WGS sequence"/>
</dbReference>
<gene>
    <name evidence="2" type="ORF">ACFR9S_08260</name>
</gene>
<evidence type="ECO:0000313" key="2">
    <source>
        <dbReference type="EMBL" id="MFD1526293.1"/>
    </source>
</evidence>
<dbReference type="AlphaFoldDB" id="A0ABD6B752"/>
<comment type="caution">
    <text evidence="2">The sequence shown here is derived from an EMBL/GenBank/DDBJ whole genome shotgun (WGS) entry which is preliminary data.</text>
</comment>
<accession>A0ABD6B752</accession>
<dbReference type="Pfam" id="PF09341">
    <property type="entry name" value="Pcc1"/>
    <property type="match status" value="1"/>
</dbReference>
<dbReference type="InterPro" id="IPR015419">
    <property type="entry name" value="CTAG/Pcc1"/>
</dbReference>
<name>A0ABD6B752_9EURY</name>
<organism evidence="2 3">
    <name type="scientific">Halolamina salina</name>
    <dbReference type="NCBI Taxonomy" id="1220023"/>
    <lineage>
        <taxon>Archaea</taxon>
        <taxon>Methanobacteriati</taxon>
        <taxon>Methanobacteriota</taxon>
        <taxon>Stenosarchaea group</taxon>
        <taxon>Halobacteria</taxon>
        <taxon>Halobacteriales</taxon>
        <taxon>Haloferacaceae</taxon>
    </lineage>
</organism>
<comment type="similarity">
    <text evidence="1">Belongs to the CTAG/PCC1 family.</text>
</comment>
<reference evidence="2 3" key="1">
    <citation type="journal article" date="2019" name="Int. J. Syst. Evol. Microbiol.">
        <title>The Global Catalogue of Microorganisms (GCM) 10K type strain sequencing project: providing services to taxonomists for standard genome sequencing and annotation.</title>
        <authorList>
            <consortium name="The Broad Institute Genomics Platform"/>
            <consortium name="The Broad Institute Genome Sequencing Center for Infectious Disease"/>
            <person name="Wu L."/>
            <person name="Ma J."/>
        </authorList>
    </citation>
    <scope>NUCLEOTIDE SEQUENCE [LARGE SCALE GENOMIC DNA]</scope>
    <source>
        <strain evidence="2 3">CGMCC 1.12285</strain>
    </source>
</reference>
<dbReference type="EMBL" id="JBHUDH010000081">
    <property type="protein sequence ID" value="MFD1526293.1"/>
    <property type="molecule type" value="Genomic_DNA"/>
</dbReference>
<evidence type="ECO:0000256" key="1">
    <source>
        <dbReference type="ARBA" id="ARBA00007073"/>
    </source>
</evidence>
<keyword evidence="3" id="KW-1185">Reference proteome</keyword>
<dbReference type="Gene3D" id="3.30.310.50">
    <property type="entry name" value="Alpha-D-phosphohexomutase, C-terminal domain"/>
    <property type="match status" value="1"/>
</dbReference>
<proteinExistence type="inferred from homology"/>
<dbReference type="RefSeq" id="WP_379732189.1">
    <property type="nucleotide sequence ID" value="NZ_JBHSWZ010000227.1"/>
</dbReference>
<dbReference type="NCBIfam" id="NF011470">
    <property type="entry name" value="PRK14887.1"/>
    <property type="match status" value="1"/>
</dbReference>